<reference evidence="3" key="1">
    <citation type="submission" date="2022-11" db="UniProtKB">
        <authorList>
            <consortium name="WormBaseParasite"/>
        </authorList>
    </citation>
    <scope>IDENTIFICATION</scope>
</reference>
<dbReference type="PANTHER" id="PTHR47331:SF1">
    <property type="entry name" value="GAG-LIKE PROTEIN"/>
    <property type="match status" value="1"/>
</dbReference>
<evidence type="ECO:0000256" key="1">
    <source>
        <dbReference type="SAM" id="MobiDB-lite"/>
    </source>
</evidence>
<feature type="region of interest" description="Disordered" evidence="1">
    <location>
        <begin position="46"/>
        <end position="126"/>
    </location>
</feature>
<protein>
    <submittedName>
        <fullName evidence="3">CCHC-type domain-containing protein</fullName>
    </submittedName>
</protein>
<name>A0A914MPJ5_MELIC</name>
<proteinExistence type="predicted"/>
<keyword evidence="2" id="KW-1185">Reference proteome</keyword>
<feature type="region of interest" description="Disordered" evidence="1">
    <location>
        <begin position="547"/>
        <end position="567"/>
    </location>
</feature>
<evidence type="ECO:0000313" key="2">
    <source>
        <dbReference type="Proteomes" id="UP000887563"/>
    </source>
</evidence>
<feature type="region of interest" description="Disordered" evidence="1">
    <location>
        <begin position="680"/>
        <end position="703"/>
    </location>
</feature>
<dbReference type="WBParaSite" id="Minc3s01876g26902">
    <property type="protein sequence ID" value="Minc3s01876g26902"/>
    <property type="gene ID" value="Minc3s01876g26902"/>
</dbReference>
<evidence type="ECO:0000313" key="3">
    <source>
        <dbReference type="WBParaSite" id="Minc3s01876g26902"/>
    </source>
</evidence>
<dbReference type="InterPro" id="IPR005312">
    <property type="entry name" value="DUF1759"/>
</dbReference>
<dbReference type="Pfam" id="PF03564">
    <property type="entry name" value="DUF1759"/>
    <property type="match status" value="1"/>
</dbReference>
<feature type="region of interest" description="Disordered" evidence="1">
    <location>
        <begin position="334"/>
        <end position="370"/>
    </location>
</feature>
<dbReference type="AlphaFoldDB" id="A0A914MPJ5"/>
<feature type="compositionally biased region" description="Polar residues" evidence="1">
    <location>
        <begin position="76"/>
        <end position="85"/>
    </location>
</feature>
<sequence>MDILQAFPPPRGEVREDDEPTALAQIEHSYELVDLVNVCLQQRRVGNRGSVSSRRTEKSVTVGKEQTDNARHQAHHTQANGQESYSPEHPDGFTRRPPQTRINEQQAAGTGNGTSAHHTNSASQAGFSPYQQQGIYNGAPIYSTFKLFRLEPMKFAGDPKEWTAFWLAFDRAVNSQPLPPFEKHLCLLQSLVPGSAARRAIDGYPPSDENYPMVVSILRRQFGDGKALREGLIAELLHLPLANNSLFSLRNLYEHVERICLQLESPEGSNATQDEIVCGIIRSKLPHEALETLIGWEEDENAEWTLAQLRKGLGQLVQLKERLELTITTLRPNKLEQPTMLEEHPHYNQSTERSDHHEPTDVSYSCMTTQSPGPLDGQHELPARPPQSPIEYGCSLCNTGSTHKPSRCPMFNSRNRRKARLLEQRRCLNCLYDGHMLNRCRAANKCRRCGGRHHFMLCFQRQPKRRHHDGSYEANCTQRQPKKRVYYPTGQHDGPSESNWRQPQSKKRVYYRTGHHKGSSETNWRVPTPPQPEVTYSGIVFTSSINDSKTDSKSSTSSTVHNEGTNCQRQRKLWINSKLKGNPLNSKYGASAAATDQTFTSFSNAGKFLCVTQAVTTEAVTCGITAATTEGVTESATAQIARNCSIAAETNACATRTGTTRAVSTKTNLLSECASRHRPWKSCSSRQGRQRESQVVECRPSPKALERGTNESALHHHHHCSGPHHAPTQRAVNLSSALTQQHCDSTIWQMKKEDDDDDEFL</sequence>
<accession>A0A914MPJ5</accession>
<dbReference type="Proteomes" id="UP000887563">
    <property type="component" value="Unplaced"/>
</dbReference>
<feature type="compositionally biased region" description="Polar residues" evidence="1">
    <location>
        <begin position="100"/>
        <end position="126"/>
    </location>
</feature>
<dbReference type="PANTHER" id="PTHR47331">
    <property type="entry name" value="PHD-TYPE DOMAIN-CONTAINING PROTEIN"/>
    <property type="match status" value="1"/>
</dbReference>
<organism evidence="2 3">
    <name type="scientific">Meloidogyne incognita</name>
    <name type="common">Southern root-knot nematode worm</name>
    <name type="synonym">Oxyuris incognita</name>
    <dbReference type="NCBI Taxonomy" id="6306"/>
    <lineage>
        <taxon>Eukaryota</taxon>
        <taxon>Metazoa</taxon>
        <taxon>Ecdysozoa</taxon>
        <taxon>Nematoda</taxon>
        <taxon>Chromadorea</taxon>
        <taxon>Rhabditida</taxon>
        <taxon>Tylenchina</taxon>
        <taxon>Tylenchomorpha</taxon>
        <taxon>Tylenchoidea</taxon>
        <taxon>Meloidogynidae</taxon>
        <taxon>Meloidogyninae</taxon>
        <taxon>Meloidogyne</taxon>
        <taxon>Meloidogyne incognita group</taxon>
    </lineage>
</organism>
<feature type="compositionally biased region" description="Low complexity" evidence="1">
    <location>
        <begin position="547"/>
        <end position="559"/>
    </location>
</feature>
<feature type="compositionally biased region" description="Basic and acidic residues" evidence="1">
    <location>
        <begin position="341"/>
        <end position="360"/>
    </location>
</feature>